<comment type="caution">
    <text evidence="1">The sequence shown here is derived from an EMBL/GenBank/DDBJ whole genome shotgun (WGS) entry which is preliminary data.</text>
</comment>
<accession>A0A1T2XXD1</accession>
<proteinExistence type="predicted"/>
<gene>
    <name evidence="1" type="ORF">BFW87_28850</name>
</gene>
<dbReference type="Proteomes" id="UP000190965">
    <property type="component" value="Unassembled WGS sequence"/>
</dbReference>
<protein>
    <submittedName>
        <fullName evidence="1">Uncharacterized protein</fullName>
    </submittedName>
</protein>
<dbReference type="EMBL" id="MSDF01000058">
    <property type="protein sequence ID" value="OPA84514.1"/>
    <property type="molecule type" value="Genomic_DNA"/>
</dbReference>
<sequence length="128" mass="14455">MGLDIHLEADKRLSRAQLADAVQAVGVTEMYLSEWPMYARFHSGLYLTASDEVDDPDIRAEGNHGLAFPVSTRIYLRIKGSAPEDADPFAEIRALVEQLTARSVAFFVVSFQFESLMYYRDQDGLHVR</sequence>
<evidence type="ECO:0000313" key="1">
    <source>
        <dbReference type="EMBL" id="OPA84514.1"/>
    </source>
</evidence>
<reference evidence="1 2" key="1">
    <citation type="submission" date="2016-12" db="EMBL/GenBank/DDBJ databases">
        <title>Draft genome sequences of seven strains of Pseudomonas fluorescens that produce 4-formylaminooxyvinylglycine.</title>
        <authorList>
            <person name="Okrent R.A."/>
            <person name="Manning V.A."/>
            <person name="Trippe K.M."/>
        </authorList>
    </citation>
    <scope>NUCLEOTIDE SEQUENCE [LARGE SCALE GENOMIC DNA]</scope>
    <source>
        <strain evidence="1 2">P5A</strain>
    </source>
</reference>
<name>A0A1T2XXD1_PSEFL</name>
<evidence type="ECO:0000313" key="2">
    <source>
        <dbReference type="Proteomes" id="UP000190965"/>
    </source>
</evidence>
<dbReference type="RefSeq" id="WP_078743129.1">
    <property type="nucleotide sequence ID" value="NZ_MSDF01000058.1"/>
</dbReference>
<dbReference type="AlphaFoldDB" id="A0A1T2XXD1"/>
<dbReference type="OrthoDB" id="6990567at2"/>
<organism evidence="1 2">
    <name type="scientific">Pseudomonas fluorescens</name>
    <dbReference type="NCBI Taxonomy" id="294"/>
    <lineage>
        <taxon>Bacteria</taxon>
        <taxon>Pseudomonadati</taxon>
        <taxon>Pseudomonadota</taxon>
        <taxon>Gammaproteobacteria</taxon>
        <taxon>Pseudomonadales</taxon>
        <taxon>Pseudomonadaceae</taxon>
        <taxon>Pseudomonas</taxon>
    </lineage>
</organism>